<gene>
    <name evidence="2" type="ORF">ACFO5O_02495</name>
</gene>
<feature type="transmembrane region" description="Helical" evidence="1">
    <location>
        <begin position="127"/>
        <end position="146"/>
    </location>
</feature>
<comment type="caution">
    <text evidence="2">The sequence shown here is derived from an EMBL/GenBank/DDBJ whole genome shotgun (WGS) entry which is preliminary data.</text>
</comment>
<feature type="transmembrane region" description="Helical" evidence="1">
    <location>
        <begin position="302"/>
        <end position="319"/>
    </location>
</feature>
<organism evidence="2 3">
    <name type="scientific">Geojedonia litorea</name>
    <dbReference type="NCBI Taxonomy" id="1268269"/>
    <lineage>
        <taxon>Bacteria</taxon>
        <taxon>Pseudomonadati</taxon>
        <taxon>Bacteroidota</taxon>
        <taxon>Flavobacteriia</taxon>
        <taxon>Flavobacteriales</taxon>
        <taxon>Flavobacteriaceae</taxon>
        <taxon>Geojedonia</taxon>
    </lineage>
</organism>
<name>A0ABV9N2I2_9FLAO</name>
<feature type="transmembrane region" description="Helical" evidence="1">
    <location>
        <begin position="100"/>
        <end position="121"/>
    </location>
</feature>
<dbReference type="Proteomes" id="UP001595953">
    <property type="component" value="Unassembled WGS sequence"/>
</dbReference>
<feature type="transmembrane region" description="Helical" evidence="1">
    <location>
        <begin position="64"/>
        <end position="88"/>
    </location>
</feature>
<sequence>MKIILTKNNLRNPYLWFFIVAFLVTLLQYQLGIRFSYDSNWYIYNASKIGENLDFTRPPVYAPLYGWSLGFLNLIGISTIGSVFIYWWASYLCLLIGFHFLLKNVGLTICCLCVVLSNLTTNNLFKFVWTELGYSALLMFSVSSLYTFKISNNKAFKILFLISIALLPLQRYIGAILSVYLGLVYLFHSKNKIVQRAIELVVSAIPITILVLNNFLLSGHFSGARESATISLATNVKSTIRVLYYNFSPEWIIYFLTFIISFFIIRKSQRSVFLFFICLTPIIQVVSQIYSNSKYHIDLINPRYFIVLTPLLVLLIILIFKETNKGKNVIYRSYFLFITLILSNLFLLKKRDAFINNEPQASYSKIKLLVSDLPEKSKIGVFVKNTVFLQSELILASKIIPDNHCQSYAIKNDVNSKDTSFIPKCTRLNGHTYIPIKYNTNNKPDYVLIDKNGLNEDWKKYFINYNIIDLNSHYVLIKNSIK</sequence>
<proteinExistence type="predicted"/>
<keyword evidence="3" id="KW-1185">Reference proteome</keyword>
<feature type="transmembrane region" description="Helical" evidence="1">
    <location>
        <begin position="200"/>
        <end position="221"/>
    </location>
</feature>
<feature type="transmembrane region" description="Helical" evidence="1">
    <location>
        <begin position="331"/>
        <end position="348"/>
    </location>
</feature>
<keyword evidence="1" id="KW-0472">Membrane</keyword>
<accession>A0ABV9N2I2</accession>
<dbReference type="EMBL" id="JBHSGP010000005">
    <property type="protein sequence ID" value="MFC4721175.1"/>
    <property type="molecule type" value="Genomic_DNA"/>
</dbReference>
<evidence type="ECO:0008006" key="4">
    <source>
        <dbReference type="Google" id="ProtNLM"/>
    </source>
</evidence>
<feature type="transmembrane region" description="Helical" evidence="1">
    <location>
        <begin position="242"/>
        <end position="265"/>
    </location>
</feature>
<reference evidence="3" key="1">
    <citation type="journal article" date="2019" name="Int. J. Syst. Evol. Microbiol.">
        <title>The Global Catalogue of Microorganisms (GCM) 10K type strain sequencing project: providing services to taxonomists for standard genome sequencing and annotation.</title>
        <authorList>
            <consortium name="The Broad Institute Genomics Platform"/>
            <consortium name="The Broad Institute Genome Sequencing Center for Infectious Disease"/>
            <person name="Wu L."/>
            <person name="Ma J."/>
        </authorList>
    </citation>
    <scope>NUCLEOTIDE SEQUENCE [LARGE SCALE GENOMIC DNA]</scope>
    <source>
        <strain evidence="3">CCUG 63682</strain>
    </source>
</reference>
<dbReference type="RefSeq" id="WP_387960634.1">
    <property type="nucleotide sequence ID" value="NZ_JBHSGP010000005.1"/>
</dbReference>
<evidence type="ECO:0000256" key="1">
    <source>
        <dbReference type="SAM" id="Phobius"/>
    </source>
</evidence>
<keyword evidence="1" id="KW-1133">Transmembrane helix</keyword>
<evidence type="ECO:0000313" key="2">
    <source>
        <dbReference type="EMBL" id="MFC4721175.1"/>
    </source>
</evidence>
<feature type="transmembrane region" description="Helical" evidence="1">
    <location>
        <begin position="158"/>
        <end position="188"/>
    </location>
</feature>
<feature type="transmembrane region" description="Helical" evidence="1">
    <location>
        <begin position="271"/>
        <end position="290"/>
    </location>
</feature>
<protein>
    <recommendedName>
        <fullName evidence="4">Glycosyltransferase RgtA/B/C/D-like domain-containing protein</fullName>
    </recommendedName>
</protein>
<evidence type="ECO:0000313" key="3">
    <source>
        <dbReference type="Proteomes" id="UP001595953"/>
    </source>
</evidence>
<keyword evidence="1" id="KW-0812">Transmembrane</keyword>
<feature type="transmembrane region" description="Helical" evidence="1">
    <location>
        <begin position="12"/>
        <end position="31"/>
    </location>
</feature>